<keyword evidence="2" id="KW-0808">Transferase</keyword>
<evidence type="ECO:0000313" key="8">
    <source>
        <dbReference type="EMBL" id="KAL0399787.1"/>
    </source>
</evidence>
<dbReference type="GO" id="GO:0008171">
    <property type="term" value="F:O-methyltransferase activity"/>
    <property type="evidence" value="ECO:0007669"/>
    <property type="project" value="InterPro"/>
</dbReference>
<dbReference type="GO" id="GO:0008757">
    <property type="term" value="F:S-adenosylmethionine-dependent methyltransferase activity"/>
    <property type="evidence" value="ECO:0007669"/>
    <property type="project" value="UniProtKB-ARBA"/>
</dbReference>
<dbReference type="InterPro" id="IPR016461">
    <property type="entry name" value="COMT-like"/>
</dbReference>
<evidence type="ECO:0000256" key="1">
    <source>
        <dbReference type="ARBA" id="ARBA00022603"/>
    </source>
</evidence>
<gene>
    <name evidence="8" type="ORF">Sradi_2322000</name>
</gene>
<dbReference type="Pfam" id="PF08100">
    <property type="entry name" value="Dimerisation"/>
    <property type="match status" value="1"/>
</dbReference>
<dbReference type="PANTHER" id="PTHR11746">
    <property type="entry name" value="O-METHYLTRANSFERASE"/>
    <property type="match status" value="1"/>
</dbReference>
<feature type="domain" description="O-methyltransferase dimerisation" evidence="7">
    <location>
        <begin position="29"/>
        <end position="118"/>
    </location>
</feature>
<dbReference type="AlphaFoldDB" id="A0AAW2T5Z9"/>
<dbReference type="PIRSF" id="PIRSF005739">
    <property type="entry name" value="O-mtase"/>
    <property type="match status" value="1"/>
</dbReference>
<dbReference type="FunFam" id="1.10.10.10:FF:000213">
    <property type="entry name" value="Coniferyl alcohol 9-O-methyltransferase"/>
    <property type="match status" value="1"/>
</dbReference>
<evidence type="ECO:0000259" key="6">
    <source>
        <dbReference type="Pfam" id="PF00891"/>
    </source>
</evidence>
<evidence type="ECO:0000256" key="4">
    <source>
        <dbReference type="ARBA" id="ARBA00034481"/>
    </source>
</evidence>
<dbReference type="GO" id="GO:0032259">
    <property type="term" value="P:methylation"/>
    <property type="evidence" value="ECO:0007669"/>
    <property type="project" value="UniProtKB-KW"/>
</dbReference>
<reference evidence="8" key="2">
    <citation type="journal article" date="2024" name="Plant">
        <title>Genomic evolution and insights into agronomic trait innovations of Sesamum species.</title>
        <authorList>
            <person name="Miao H."/>
            <person name="Wang L."/>
            <person name="Qu L."/>
            <person name="Liu H."/>
            <person name="Sun Y."/>
            <person name="Le M."/>
            <person name="Wang Q."/>
            <person name="Wei S."/>
            <person name="Zheng Y."/>
            <person name="Lin W."/>
            <person name="Duan Y."/>
            <person name="Cao H."/>
            <person name="Xiong S."/>
            <person name="Wang X."/>
            <person name="Wei L."/>
            <person name="Li C."/>
            <person name="Ma Q."/>
            <person name="Ju M."/>
            <person name="Zhao R."/>
            <person name="Li G."/>
            <person name="Mu C."/>
            <person name="Tian Q."/>
            <person name="Mei H."/>
            <person name="Zhang T."/>
            <person name="Gao T."/>
            <person name="Zhang H."/>
        </authorList>
    </citation>
    <scope>NUCLEOTIDE SEQUENCE</scope>
    <source>
        <strain evidence="8">G02</strain>
    </source>
</reference>
<comment type="similarity">
    <text evidence="4">Belongs to the class I-like SAM-binding methyltransferase superfamily. Cation-independent O-methyltransferase family. COMT subfamily.</text>
</comment>
<evidence type="ECO:0000256" key="5">
    <source>
        <dbReference type="PIRSR" id="PIRSR005739-1"/>
    </source>
</evidence>
<protein>
    <submittedName>
        <fullName evidence="8">O-methyltransferase 3</fullName>
    </submittedName>
</protein>
<dbReference type="PROSITE" id="PS51683">
    <property type="entry name" value="SAM_OMT_II"/>
    <property type="match status" value="1"/>
</dbReference>
<feature type="active site" description="Proton acceptor" evidence="5">
    <location>
        <position position="272"/>
    </location>
</feature>
<organism evidence="8">
    <name type="scientific">Sesamum radiatum</name>
    <name type="common">Black benniseed</name>
    <dbReference type="NCBI Taxonomy" id="300843"/>
    <lineage>
        <taxon>Eukaryota</taxon>
        <taxon>Viridiplantae</taxon>
        <taxon>Streptophyta</taxon>
        <taxon>Embryophyta</taxon>
        <taxon>Tracheophyta</taxon>
        <taxon>Spermatophyta</taxon>
        <taxon>Magnoliopsida</taxon>
        <taxon>eudicotyledons</taxon>
        <taxon>Gunneridae</taxon>
        <taxon>Pentapetalae</taxon>
        <taxon>asterids</taxon>
        <taxon>lamiids</taxon>
        <taxon>Lamiales</taxon>
        <taxon>Pedaliaceae</taxon>
        <taxon>Sesamum</taxon>
    </lineage>
</organism>
<evidence type="ECO:0000259" key="7">
    <source>
        <dbReference type="Pfam" id="PF08100"/>
    </source>
</evidence>
<dbReference type="SUPFAM" id="SSF46785">
    <property type="entry name" value="Winged helix' DNA-binding domain"/>
    <property type="match status" value="1"/>
</dbReference>
<keyword evidence="1" id="KW-0489">Methyltransferase</keyword>
<keyword evidence="3" id="KW-0949">S-adenosyl-L-methionine</keyword>
<dbReference type="GO" id="GO:0046983">
    <property type="term" value="F:protein dimerization activity"/>
    <property type="evidence" value="ECO:0007669"/>
    <property type="project" value="InterPro"/>
</dbReference>
<comment type="caution">
    <text evidence="8">The sequence shown here is derived from an EMBL/GenBank/DDBJ whole genome shotgun (WGS) entry which is preliminary data.</text>
</comment>
<dbReference type="InterPro" id="IPR012967">
    <property type="entry name" value="COMT_dimerisation"/>
</dbReference>
<dbReference type="Pfam" id="PF00891">
    <property type="entry name" value="Methyltransf_2"/>
    <property type="match status" value="1"/>
</dbReference>
<accession>A0AAW2T5Z9</accession>
<dbReference type="Gene3D" id="1.10.10.10">
    <property type="entry name" value="Winged helix-like DNA-binding domain superfamily/Winged helix DNA-binding domain"/>
    <property type="match status" value="1"/>
</dbReference>
<dbReference type="CDD" id="cd02440">
    <property type="entry name" value="AdoMet_MTases"/>
    <property type="match status" value="1"/>
</dbReference>
<dbReference type="FunFam" id="3.40.50.150:FF:000057">
    <property type="entry name" value="O-methyltransferase ZRP4"/>
    <property type="match status" value="1"/>
</dbReference>
<evidence type="ECO:0000256" key="3">
    <source>
        <dbReference type="ARBA" id="ARBA00022691"/>
    </source>
</evidence>
<dbReference type="EMBL" id="JACGWJ010000009">
    <property type="protein sequence ID" value="KAL0399787.1"/>
    <property type="molecule type" value="Genomic_DNA"/>
</dbReference>
<dbReference type="InterPro" id="IPR036388">
    <property type="entry name" value="WH-like_DNA-bd_sf"/>
</dbReference>
<name>A0AAW2T5Z9_SESRA</name>
<dbReference type="InterPro" id="IPR029063">
    <property type="entry name" value="SAM-dependent_MTases_sf"/>
</dbReference>
<dbReference type="InterPro" id="IPR036390">
    <property type="entry name" value="WH_DNA-bd_sf"/>
</dbReference>
<sequence>MDKYNKAMGSLSNGEQSSHEFLDAQSHVWNCIFKFINSMSLKCAIELGIPDTIHKHGKPMTLARLINALDISKAKSRFVYRLMRILVHSEFFVKVKISDDDEGDDGYWLTPASRLLLRDEPLSIRPFIQVVMDPILVKPWDCMSEWLANDHHITVFEMVHGTTFWGNAERVPRLGHLFNEAMACDSELVNRVVLRNAKQVFEGFGSLVDVGGGTGATAKAVADAFPDMRCIVLDLPHVVAGLEGTKNLTYVGGDMLEAVPQADVVLLKWILHDWNDENCVKILKKCKDTIGSSKNKAGKLVVIDMVLNSSRGDEKAMEDQLFYDMAMMVYLNGRERTEEEWAKLFTDAGFNSYKIALELGVRSLIEVFP</sequence>
<evidence type="ECO:0000256" key="2">
    <source>
        <dbReference type="ARBA" id="ARBA00022679"/>
    </source>
</evidence>
<proteinExistence type="inferred from homology"/>
<feature type="domain" description="O-methyltransferase C-terminal" evidence="6">
    <location>
        <begin position="140"/>
        <end position="351"/>
    </location>
</feature>
<dbReference type="InterPro" id="IPR001077">
    <property type="entry name" value="COMT_C"/>
</dbReference>
<dbReference type="Gene3D" id="3.40.50.150">
    <property type="entry name" value="Vaccinia Virus protein VP39"/>
    <property type="match status" value="1"/>
</dbReference>
<reference evidence="8" key="1">
    <citation type="submission" date="2020-06" db="EMBL/GenBank/DDBJ databases">
        <authorList>
            <person name="Li T."/>
            <person name="Hu X."/>
            <person name="Zhang T."/>
            <person name="Song X."/>
            <person name="Zhang H."/>
            <person name="Dai N."/>
            <person name="Sheng W."/>
            <person name="Hou X."/>
            <person name="Wei L."/>
        </authorList>
    </citation>
    <scope>NUCLEOTIDE SEQUENCE</scope>
    <source>
        <strain evidence="8">G02</strain>
        <tissue evidence="8">Leaf</tissue>
    </source>
</reference>
<dbReference type="SUPFAM" id="SSF53335">
    <property type="entry name" value="S-adenosyl-L-methionine-dependent methyltransferases"/>
    <property type="match status" value="1"/>
</dbReference>